<feature type="region of interest" description="Disordered" evidence="5">
    <location>
        <begin position="14"/>
        <end position="38"/>
    </location>
</feature>
<evidence type="ECO:0000259" key="6">
    <source>
        <dbReference type="SMART" id="SM00479"/>
    </source>
</evidence>
<dbReference type="FunFam" id="3.30.420.10:FF:000003">
    <property type="entry name" value="Oligoribonuclease"/>
    <property type="match status" value="1"/>
</dbReference>
<dbReference type="SMART" id="SM00479">
    <property type="entry name" value="EXOIII"/>
    <property type="match status" value="1"/>
</dbReference>
<dbReference type="InterPro" id="IPR013520">
    <property type="entry name" value="Ribonucl_H"/>
</dbReference>
<reference evidence="7" key="1">
    <citation type="submission" date="2014-05" db="EMBL/GenBank/DDBJ databases">
        <title>The transcriptome of the halophilic microalga Tetraselmis sp. GSL018 isolated from the Great Salt Lake, Utah.</title>
        <authorList>
            <person name="Jinkerson R.E."/>
            <person name="D'Adamo S."/>
            <person name="Posewitz M.C."/>
        </authorList>
    </citation>
    <scope>NUCLEOTIDE SEQUENCE</scope>
    <source>
        <strain evidence="7">GSL018</strain>
    </source>
</reference>
<dbReference type="NCBIfam" id="NF003765">
    <property type="entry name" value="PRK05359.1"/>
    <property type="match status" value="1"/>
</dbReference>
<protein>
    <submittedName>
        <fullName evidence="7">Oligoribonuclease</fullName>
    </submittedName>
</protein>
<evidence type="ECO:0000256" key="5">
    <source>
        <dbReference type="SAM" id="MobiDB-lite"/>
    </source>
</evidence>
<dbReference type="InterPro" id="IPR012337">
    <property type="entry name" value="RNaseH-like_sf"/>
</dbReference>
<evidence type="ECO:0000256" key="2">
    <source>
        <dbReference type="ARBA" id="ARBA00022722"/>
    </source>
</evidence>
<dbReference type="PANTHER" id="PTHR11046:SF0">
    <property type="entry name" value="OLIGORIBONUCLEASE, MITOCHONDRIAL"/>
    <property type="match status" value="1"/>
</dbReference>
<evidence type="ECO:0000313" key="7">
    <source>
        <dbReference type="EMBL" id="JAC82079.1"/>
    </source>
</evidence>
<name>A0A061SG93_9CHLO</name>
<dbReference type="Pfam" id="PF00929">
    <property type="entry name" value="RNase_T"/>
    <property type="match status" value="1"/>
</dbReference>
<dbReference type="GO" id="GO:0000175">
    <property type="term" value="F:3'-5'-RNA exonuclease activity"/>
    <property type="evidence" value="ECO:0007669"/>
    <property type="project" value="InterPro"/>
</dbReference>
<keyword evidence="2" id="KW-0540">Nuclease</keyword>
<dbReference type="AlphaFoldDB" id="A0A061SG93"/>
<dbReference type="GO" id="GO:0003676">
    <property type="term" value="F:nucleic acid binding"/>
    <property type="evidence" value="ECO:0007669"/>
    <property type="project" value="InterPro"/>
</dbReference>
<organism evidence="7">
    <name type="scientific">Tetraselmis sp. GSL018</name>
    <dbReference type="NCBI Taxonomy" id="582737"/>
    <lineage>
        <taxon>Eukaryota</taxon>
        <taxon>Viridiplantae</taxon>
        <taxon>Chlorophyta</taxon>
        <taxon>core chlorophytes</taxon>
        <taxon>Chlorodendrophyceae</taxon>
        <taxon>Chlorodendrales</taxon>
        <taxon>Chlorodendraceae</taxon>
        <taxon>Tetraselmis</taxon>
    </lineage>
</organism>
<evidence type="ECO:0000256" key="3">
    <source>
        <dbReference type="ARBA" id="ARBA00022801"/>
    </source>
</evidence>
<keyword evidence="4" id="KW-0269">Exonuclease</keyword>
<keyword evidence="3" id="KW-0378">Hydrolase</keyword>
<dbReference type="GO" id="GO:0005739">
    <property type="term" value="C:mitochondrion"/>
    <property type="evidence" value="ECO:0007669"/>
    <property type="project" value="TreeGrafter"/>
</dbReference>
<sequence>MSYITALLKETEAMGLGPDNPADFNIGSGGPEDGTSTSDAGIFDRGTRLKHPLVWIDLEMTGLNPLEDKIMEIACVVTDGLLNQELEGPELAIRLNEDDILAMNDWCQEHHHSSGLVQRCRESNVSLEEAEEQVLGFVRRCVPNAGQALLAGNSVHNDLSFLRVHMPRLAAHLSYRICDVTTVVELSKRWYPKQWMNAPRKKNAHTAMSDIKESIKELKYYQQQVFRRKPK</sequence>
<evidence type="ECO:0000256" key="1">
    <source>
        <dbReference type="ARBA" id="ARBA00009921"/>
    </source>
</evidence>
<dbReference type="InterPro" id="IPR022894">
    <property type="entry name" value="Oligoribonuclease"/>
</dbReference>
<dbReference type="EMBL" id="GBEZ01003028">
    <property type="protein sequence ID" value="JAC82079.1"/>
    <property type="molecule type" value="Transcribed_RNA"/>
</dbReference>
<feature type="domain" description="Exonuclease" evidence="6">
    <location>
        <begin position="52"/>
        <end position="227"/>
    </location>
</feature>
<accession>A0A061SG93</accession>
<dbReference type="Gene3D" id="3.30.420.10">
    <property type="entry name" value="Ribonuclease H-like superfamily/Ribonuclease H"/>
    <property type="match status" value="1"/>
</dbReference>
<dbReference type="InterPro" id="IPR036397">
    <property type="entry name" value="RNaseH_sf"/>
</dbReference>
<comment type="similarity">
    <text evidence="1">Belongs to the oligoribonuclease family.</text>
</comment>
<dbReference type="CDD" id="cd06135">
    <property type="entry name" value="Orn"/>
    <property type="match status" value="1"/>
</dbReference>
<proteinExistence type="inferred from homology"/>
<dbReference type="PANTHER" id="PTHR11046">
    <property type="entry name" value="OLIGORIBONUCLEASE, MITOCHONDRIAL"/>
    <property type="match status" value="1"/>
</dbReference>
<gene>
    <name evidence="7" type="primary">REX2</name>
    <name evidence="7" type="ORF">TSPGSL018_6511</name>
</gene>
<dbReference type="SUPFAM" id="SSF53098">
    <property type="entry name" value="Ribonuclease H-like"/>
    <property type="match status" value="1"/>
</dbReference>
<evidence type="ECO:0000256" key="4">
    <source>
        <dbReference type="ARBA" id="ARBA00022839"/>
    </source>
</evidence>